<proteinExistence type="predicted"/>
<evidence type="ECO:0000313" key="2">
    <source>
        <dbReference type="Proteomes" id="UP001205748"/>
    </source>
</evidence>
<dbReference type="Gene3D" id="3.60.15.10">
    <property type="entry name" value="Ribonuclease Z/Hydroxyacylglutathione hydrolase-like"/>
    <property type="match status" value="1"/>
</dbReference>
<comment type="caution">
    <text evidence="1">The sequence shown here is derived from an EMBL/GenBank/DDBJ whole genome shotgun (WGS) entry which is preliminary data.</text>
</comment>
<dbReference type="AlphaFoldDB" id="A0AAE3HCC5"/>
<evidence type="ECO:0000313" key="1">
    <source>
        <dbReference type="EMBL" id="MCR1897385.1"/>
    </source>
</evidence>
<dbReference type="Pfam" id="PF13483">
    <property type="entry name" value="Lactamase_B_3"/>
    <property type="match status" value="1"/>
</dbReference>
<dbReference type="EMBL" id="JANKAS010000001">
    <property type="protein sequence ID" value="MCR1897385.1"/>
    <property type="molecule type" value="Genomic_DNA"/>
</dbReference>
<accession>A0AAE3HCC5</accession>
<dbReference type="InterPro" id="IPR036866">
    <property type="entry name" value="RibonucZ/Hydroxyglut_hydro"/>
</dbReference>
<dbReference type="PANTHER" id="PTHR42967">
    <property type="entry name" value="METAL DEPENDENT HYDROLASE"/>
    <property type="match status" value="1"/>
</dbReference>
<gene>
    <name evidence="1" type="ORF">NSA47_00080</name>
</gene>
<keyword evidence="2" id="KW-1185">Reference proteome</keyword>
<protein>
    <submittedName>
        <fullName evidence="1">MBL fold metallo-hydrolase</fullName>
    </submittedName>
</protein>
<dbReference type="RefSeq" id="WP_257528789.1">
    <property type="nucleotide sequence ID" value="NZ_JANKAS010000001.1"/>
</dbReference>
<name>A0AAE3HCC5_9FIRM</name>
<organism evidence="1 2">
    <name type="scientific">Irregularibacter muris</name>
    <dbReference type="NCBI Taxonomy" id="1796619"/>
    <lineage>
        <taxon>Bacteria</taxon>
        <taxon>Bacillati</taxon>
        <taxon>Bacillota</taxon>
        <taxon>Clostridia</taxon>
        <taxon>Eubacteriales</taxon>
        <taxon>Eubacteriaceae</taxon>
        <taxon>Irregularibacter</taxon>
    </lineage>
</organism>
<sequence>MITIQIKHLSHSGFMVEDKENLLIFDPIVLLKGLDVEKNIYIFSTHSHGDHFKPEVFEYLYEMKNAYFIFSKDIAPKIEGKKIKNLVLLDHYENTEIHDVKISAYGTTDLGNSYLVTLKGQNYFHSGDLNWWHWVNRMTSDQLANEESDFKREVDLLKGKDIDFAFVPVDPRLEEQAYLAINYFIETLHPGYVIPMHSFGEYSFYKDLEEHIELHNTKLLNVHRENEIVYEK</sequence>
<dbReference type="SUPFAM" id="SSF56281">
    <property type="entry name" value="Metallo-hydrolase/oxidoreductase"/>
    <property type="match status" value="1"/>
</dbReference>
<dbReference type="PANTHER" id="PTHR42967:SF1">
    <property type="entry name" value="MBL FOLD METALLO-HYDROLASE"/>
    <property type="match status" value="1"/>
</dbReference>
<reference evidence="1" key="1">
    <citation type="submission" date="2022-07" db="EMBL/GenBank/DDBJ databases">
        <title>Enhanced cultured diversity of the mouse gut microbiota enables custom-made synthetic communities.</title>
        <authorList>
            <person name="Afrizal A."/>
        </authorList>
    </citation>
    <scope>NUCLEOTIDE SEQUENCE</scope>
    <source>
        <strain evidence="1">DSM 28593</strain>
    </source>
</reference>
<dbReference type="Proteomes" id="UP001205748">
    <property type="component" value="Unassembled WGS sequence"/>
</dbReference>